<dbReference type="AlphaFoldDB" id="A0A3B0W9U5"/>
<feature type="transmembrane region" description="Helical" evidence="7">
    <location>
        <begin position="47"/>
        <end position="65"/>
    </location>
</feature>
<comment type="subcellular location">
    <subcellularLocation>
        <location evidence="1">Cell membrane</location>
        <topology evidence="1">Multi-pass membrane protein</topology>
    </subcellularLocation>
</comment>
<dbReference type="GO" id="GO:0005886">
    <property type="term" value="C:plasma membrane"/>
    <property type="evidence" value="ECO:0007669"/>
    <property type="project" value="UniProtKB-SubCell"/>
</dbReference>
<proteinExistence type="predicted"/>
<accession>A0A3B0W9U5</accession>
<dbReference type="Gene3D" id="1.10.3860.10">
    <property type="entry name" value="Sodium:dicarboxylate symporter"/>
    <property type="match status" value="1"/>
</dbReference>
<dbReference type="SUPFAM" id="SSF118215">
    <property type="entry name" value="Proton glutamate symport protein"/>
    <property type="match status" value="1"/>
</dbReference>
<protein>
    <submittedName>
        <fullName evidence="8">Proton/glutamate symporter @ Sodium/glutamate symporter</fullName>
    </submittedName>
</protein>
<feature type="transmembrane region" description="Helical" evidence="7">
    <location>
        <begin position="118"/>
        <end position="136"/>
    </location>
</feature>
<keyword evidence="4 7" id="KW-0812">Transmembrane</keyword>
<feature type="transmembrane region" description="Helical" evidence="7">
    <location>
        <begin position="292"/>
        <end position="317"/>
    </location>
</feature>
<evidence type="ECO:0000313" key="8">
    <source>
        <dbReference type="EMBL" id="VAW46099.1"/>
    </source>
</evidence>
<name>A0A3B0W9U5_9ZZZZ</name>
<evidence type="ECO:0000256" key="2">
    <source>
        <dbReference type="ARBA" id="ARBA00022448"/>
    </source>
</evidence>
<keyword evidence="2" id="KW-0813">Transport</keyword>
<evidence type="ECO:0000256" key="7">
    <source>
        <dbReference type="SAM" id="Phobius"/>
    </source>
</evidence>
<feature type="transmembrane region" description="Helical" evidence="7">
    <location>
        <begin position="186"/>
        <end position="207"/>
    </location>
</feature>
<keyword evidence="6 7" id="KW-0472">Membrane</keyword>
<feature type="transmembrane region" description="Helical" evidence="7">
    <location>
        <begin position="329"/>
        <end position="354"/>
    </location>
</feature>
<dbReference type="InterPro" id="IPR036458">
    <property type="entry name" value="Na:dicarbo_symporter_sf"/>
</dbReference>
<dbReference type="GO" id="GO:0006835">
    <property type="term" value="P:dicarboxylic acid transport"/>
    <property type="evidence" value="ECO:0007669"/>
    <property type="project" value="TreeGrafter"/>
</dbReference>
<evidence type="ECO:0000256" key="6">
    <source>
        <dbReference type="ARBA" id="ARBA00023136"/>
    </source>
</evidence>
<feature type="transmembrane region" description="Helical" evidence="7">
    <location>
        <begin position="7"/>
        <end position="27"/>
    </location>
</feature>
<dbReference type="Pfam" id="PF00375">
    <property type="entry name" value="SDF"/>
    <property type="match status" value="1"/>
</dbReference>
<reference evidence="8" key="1">
    <citation type="submission" date="2018-06" db="EMBL/GenBank/DDBJ databases">
        <authorList>
            <person name="Zhirakovskaya E."/>
        </authorList>
    </citation>
    <scope>NUCLEOTIDE SEQUENCE</scope>
</reference>
<keyword evidence="3" id="KW-1003">Cell membrane</keyword>
<gene>
    <name evidence="8" type="ORF">MNBD_GAMMA02-1310</name>
</gene>
<evidence type="ECO:0000256" key="5">
    <source>
        <dbReference type="ARBA" id="ARBA00022989"/>
    </source>
</evidence>
<dbReference type="PANTHER" id="PTHR42865">
    <property type="entry name" value="PROTON/GLUTAMATE-ASPARTATE SYMPORTER"/>
    <property type="match status" value="1"/>
</dbReference>
<dbReference type="InterPro" id="IPR001991">
    <property type="entry name" value="Na-dicarboxylate_symporter"/>
</dbReference>
<sequence>MTLTKKIIILMVLGAVVGLTFNLTGWNNIEFIDTYVVGGLFHVVGQLFINSLKMIMIPLVFVSLFCGTTALRDPAMLGKIGGRTLAFYLMTTAIALVMALSFALMIEVGAGADITKNPGYVVKEGKSFIAVILSIIDNPVKAMAEGNLLAVIMFSILLGLSSTFAGKPGEQLIDFFNSLNAVIMKLVMLIMHLAPYAVFAILAKVCAELGINAIKSLTGYFFTVLSLLIFHALVVYPLLLKLLSGLNPLTFLKKMESAVTFAFGTSSSNATIPVTLRTVTERMGVKKSVASFTVPFGATINMDGTAIMQGVATVFIANAYGVDLSNTQLMMVVLMATMASIGSAGVPSAGLVMLQAVLYQAGLPVEGIGLILGIDRLLDMTRTAVNITGDAAVTCIVAKSQNQFDQTVFDDPEAGVIKE</sequence>
<dbReference type="PANTHER" id="PTHR42865:SF7">
    <property type="entry name" value="PROTON_GLUTAMATE-ASPARTATE SYMPORTER"/>
    <property type="match status" value="1"/>
</dbReference>
<keyword evidence="5 7" id="KW-1133">Transmembrane helix</keyword>
<feature type="transmembrane region" description="Helical" evidence="7">
    <location>
        <begin position="148"/>
        <end position="166"/>
    </location>
</feature>
<organism evidence="8">
    <name type="scientific">hydrothermal vent metagenome</name>
    <dbReference type="NCBI Taxonomy" id="652676"/>
    <lineage>
        <taxon>unclassified sequences</taxon>
        <taxon>metagenomes</taxon>
        <taxon>ecological metagenomes</taxon>
    </lineage>
</organism>
<evidence type="ECO:0000256" key="4">
    <source>
        <dbReference type="ARBA" id="ARBA00022692"/>
    </source>
</evidence>
<dbReference type="GO" id="GO:0015293">
    <property type="term" value="F:symporter activity"/>
    <property type="evidence" value="ECO:0007669"/>
    <property type="project" value="UniProtKB-KW"/>
</dbReference>
<feature type="transmembrane region" description="Helical" evidence="7">
    <location>
        <begin position="219"/>
        <end position="239"/>
    </location>
</feature>
<dbReference type="PRINTS" id="PR00173">
    <property type="entry name" value="EDTRNSPORT"/>
</dbReference>
<evidence type="ECO:0000256" key="1">
    <source>
        <dbReference type="ARBA" id="ARBA00004651"/>
    </source>
</evidence>
<feature type="transmembrane region" description="Helical" evidence="7">
    <location>
        <begin position="85"/>
        <end position="106"/>
    </location>
</feature>
<dbReference type="EMBL" id="UOFA01000259">
    <property type="protein sequence ID" value="VAW46099.1"/>
    <property type="molecule type" value="Genomic_DNA"/>
</dbReference>
<evidence type="ECO:0000256" key="3">
    <source>
        <dbReference type="ARBA" id="ARBA00022475"/>
    </source>
</evidence>